<evidence type="ECO:0000256" key="1">
    <source>
        <dbReference type="ARBA" id="ARBA00022679"/>
    </source>
</evidence>
<dbReference type="Proteomes" id="UP000799777">
    <property type="component" value="Unassembled WGS sequence"/>
</dbReference>
<dbReference type="PANTHER" id="PTHR31896">
    <property type="entry name" value="FAMILY REGULATORY PROTEIN, PUTATIVE (AFU_ORTHOLOGUE AFUA_3G14730)-RELATED"/>
    <property type="match status" value="1"/>
</dbReference>
<name>A0A9P4LH76_9PLEO</name>
<gene>
    <name evidence="2" type="ORF">EK21DRAFT_77094</name>
</gene>
<evidence type="ECO:0008006" key="4">
    <source>
        <dbReference type="Google" id="ProtNLM"/>
    </source>
</evidence>
<accession>A0A9P4LH76</accession>
<organism evidence="2 3">
    <name type="scientific">Setomelanomma holmii</name>
    <dbReference type="NCBI Taxonomy" id="210430"/>
    <lineage>
        <taxon>Eukaryota</taxon>
        <taxon>Fungi</taxon>
        <taxon>Dikarya</taxon>
        <taxon>Ascomycota</taxon>
        <taxon>Pezizomycotina</taxon>
        <taxon>Dothideomycetes</taxon>
        <taxon>Pleosporomycetidae</taxon>
        <taxon>Pleosporales</taxon>
        <taxon>Pleosporineae</taxon>
        <taxon>Phaeosphaeriaceae</taxon>
        <taxon>Setomelanomma</taxon>
    </lineage>
</organism>
<dbReference type="InterPro" id="IPR023213">
    <property type="entry name" value="CAT-like_dom_sf"/>
</dbReference>
<keyword evidence="1" id="KW-0808">Transferase</keyword>
<dbReference type="PANTHER" id="PTHR31896:SF64">
    <property type="entry name" value="TRICHOTHECENE 3-O-ACETYLTRANSFERASE"/>
    <property type="match status" value="1"/>
</dbReference>
<dbReference type="AlphaFoldDB" id="A0A9P4LH76"/>
<dbReference type="OrthoDB" id="1862401at2759"/>
<sequence>MAANSILNAKELHIHPSGWQSNPETERFAISLLGHLMPKVYVQVVEVFSLPENTNVDATIKNMVAGLEFALSQYQVLTGVLRTDDANGEMWVEKRRSSTVSLHIKHMVDGDEFPSYEELERKDFPANLLVGHKLIPESAAKKQLYSPLGANDEADISMATFQLNFIRGGFVLGLAVHHALSDVTGCDGFLTIWAKNSTAAAHGEPFVAVEEPFTLEGSILDVQRPDLETAKKLENAYPLVKIGSGAAPPPPADFQMPAIACEMFHFPRSKAEALKDQVSKELREGWISTYDAFMALLWGRVTLARLPLLQPDLDSDVIFVHAMNTRKCWKPPLPESFLGNGAWGARCEPLLIKEVIAPENLPRLAKSVRASIQQLTLEHLTGLLQWTANVNDKRYFEFRHRAFMGMDFGGTSWAGMKAYEKHDFGFGCPKALRWPSPQHDGYVFVYPSRASQKAASEDEGIEVCVCLEQSCMERLLKDELLRSYAQPRS</sequence>
<keyword evidence="3" id="KW-1185">Reference proteome</keyword>
<evidence type="ECO:0000313" key="2">
    <source>
        <dbReference type="EMBL" id="KAF2025143.1"/>
    </source>
</evidence>
<dbReference type="GO" id="GO:0016740">
    <property type="term" value="F:transferase activity"/>
    <property type="evidence" value="ECO:0007669"/>
    <property type="project" value="UniProtKB-KW"/>
</dbReference>
<dbReference type="EMBL" id="ML978273">
    <property type="protein sequence ID" value="KAF2025143.1"/>
    <property type="molecule type" value="Genomic_DNA"/>
</dbReference>
<dbReference type="Gene3D" id="3.30.559.10">
    <property type="entry name" value="Chloramphenicol acetyltransferase-like domain"/>
    <property type="match status" value="2"/>
</dbReference>
<reference evidence="2" key="1">
    <citation type="journal article" date="2020" name="Stud. Mycol.">
        <title>101 Dothideomycetes genomes: a test case for predicting lifestyles and emergence of pathogens.</title>
        <authorList>
            <person name="Haridas S."/>
            <person name="Albert R."/>
            <person name="Binder M."/>
            <person name="Bloem J."/>
            <person name="Labutti K."/>
            <person name="Salamov A."/>
            <person name="Andreopoulos B."/>
            <person name="Baker S."/>
            <person name="Barry K."/>
            <person name="Bills G."/>
            <person name="Bluhm B."/>
            <person name="Cannon C."/>
            <person name="Castanera R."/>
            <person name="Culley D."/>
            <person name="Daum C."/>
            <person name="Ezra D."/>
            <person name="Gonzalez J."/>
            <person name="Henrissat B."/>
            <person name="Kuo A."/>
            <person name="Liang C."/>
            <person name="Lipzen A."/>
            <person name="Lutzoni F."/>
            <person name="Magnuson J."/>
            <person name="Mondo S."/>
            <person name="Nolan M."/>
            <person name="Ohm R."/>
            <person name="Pangilinan J."/>
            <person name="Park H.-J."/>
            <person name="Ramirez L."/>
            <person name="Alfaro M."/>
            <person name="Sun H."/>
            <person name="Tritt A."/>
            <person name="Yoshinaga Y."/>
            <person name="Zwiers L.-H."/>
            <person name="Turgeon B."/>
            <person name="Goodwin S."/>
            <person name="Spatafora J."/>
            <person name="Crous P."/>
            <person name="Grigoriev I."/>
        </authorList>
    </citation>
    <scope>NUCLEOTIDE SEQUENCE</scope>
    <source>
        <strain evidence="2">CBS 110217</strain>
    </source>
</reference>
<comment type="caution">
    <text evidence="2">The sequence shown here is derived from an EMBL/GenBank/DDBJ whole genome shotgun (WGS) entry which is preliminary data.</text>
</comment>
<proteinExistence type="predicted"/>
<dbReference type="Pfam" id="PF02458">
    <property type="entry name" value="Transferase"/>
    <property type="match status" value="1"/>
</dbReference>
<protein>
    <recommendedName>
        <fullName evidence="4">BAHD acyltransferase</fullName>
    </recommendedName>
</protein>
<evidence type="ECO:0000313" key="3">
    <source>
        <dbReference type="Proteomes" id="UP000799777"/>
    </source>
</evidence>
<dbReference type="InterPro" id="IPR051283">
    <property type="entry name" value="Sec_Metabolite_Acyltrans"/>
</dbReference>